<dbReference type="Proteomes" id="UP001603013">
    <property type="component" value="Unassembled WGS sequence"/>
</dbReference>
<dbReference type="Gene3D" id="3.40.5.90">
    <property type="entry name" value="CDGSH iron-sulfur domain, mitoNEET-type"/>
    <property type="match status" value="1"/>
</dbReference>
<reference evidence="7 8" key="1">
    <citation type="submission" date="2024-10" db="EMBL/GenBank/DDBJ databases">
        <title>The Natural Products Discovery Center: Release of the First 8490 Sequenced Strains for Exploring Actinobacteria Biosynthetic Diversity.</title>
        <authorList>
            <person name="Kalkreuter E."/>
            <person name="Kautsar S.A."/>
            <person name="Yang D."/>
            <person name="Bader C.D."/>
            <person name="Teijaro C.N."/>
            <person name="Fluegel L."/>
            <person name="Davis C.M."/>
            <person name="Simpson J.R."/>
            <person name="Lauterbach L."/>
            <person name="Steele A.D."/>
            <person name="Gui C."/>
            <person name="Meng S."/>
            <person name="Li G."/>
            <person name="Viehrig K."/>
            <person name="Ye F."/>
            <person name="Su P."/>
            <person name="Kiefer A.F."/>
            <person name="Nichols A."/>
            <person name="Cepeda A.J."/>
            <person name="Yan W."/>
            <person name="Fan B."/>
            <person name="Jiang Y."/>
            <person name="Adhikari A."/>
            <person name="Zheng C.-J."/>
            <person name="Schuster L."/>
            <person name="Cowan T.M."/>
            <person name="Smanski M.J."/>
            <person name="Chevrette M.G."/>
            <person name="De Carvalho L.P.S."/>
            <person name="Shen B."/>
        </authorList>
    </citation>
    <scope>NUCLEOTIDE SEQUENCE [LARGE SCALE GENOMIC DNA]</scope>
    <source>
        <strain evidence="7 8">NPDC015755</strain>
    </source>
</reference>
<organism evidence="7 8">
    <name type="scientific">Streptomyces lateritius</name>
    <dbReference type="NCBI Taxonomy" id="67313"/>
    <lineage>
        <taxon>Bacteria</taxon>
        <taxon>Bacillati</taxon>
        <taxon>Actinomycetota</taxon>
        <taxon>Actinomycetes</taxon>
        <taxon>Kitasatosporales</taxon>
        <taxon>Streptomycetaceae</taxon>
        <taxon>Streptomyces</taxon>
    </lineage>
</organism>
<keyword evidence="2" id="KW-0479">Metal-binding</keyword>
<evidence type="ECO:0000256" key="2">
    <source>
        <dbReference type="ARBA" id="ARBA00022723"/>
    </source>
</evidence>
<proteinExistence type="predicted"/>
<dbReference type="SMART" id="SM00704">
    <property type="entry name" value="ZnF_CDGSH"/>
    <property type="match status" value="1"/>
</dbReference>
<evidence type="ECO:0000259" key="6">
    <source>
        <dbReference type="SMART" id="SM00704"/>
    </source>
</evidence>
<feature type="region of interest" description="Disordered" evidence="5">
    <location>
        <begin position="1"/>
        <end position="45"/>
    </location>
</feature>
<keyword evidence="1" id="KW-0001">2Fe-2S</keyword>
<evidence type="ECO:0000256" key="1">
    <source>
        <dbReference type="ARBA" id="ARBA00022714"/>
    </source>
</evidence>
<protein>
    <submittedName>
        <fullName evidence="7">CDGSH iron-sulfur domain-containing protein</fullName>
    </submittedName>
</protein>
<sequence>MATQQSADETQECHEGRECHEGHEPRGREPVTRAGTTRITPVRGGPLLVEGPVEIVMPDGTVERCDRPTVALCMCRRSLRYPFCDTSHRPRIRRDRRDNKEE</sequence>
<evidence type="ECO:0000256" key="5">
    <source>
        <dbReference type="SAM" id="MobiDB-lite"/>
    </source>
</evidence>
<keyword evidence="8" id="KW-1185">Reference proteome</keyword>
<evidence type="ECO:0000313" key="7">
    <source>
        <dbReference type="EMBL" id="MFF8279164.1"/>
    </source>
</evidence>
<dbReference type="InterPro" id="IPR042216">
    <property type="entry name" value="MitoNEET_CISD"/>
</dbReference>
<dbReference type="RefSeq" id="WP_158984921.1">
    <property type="nucleotide sequence ID" value="NZ_BMTO01000010.1"/>
</dbReference>
<keyword evidence="3" id="KW-0408">Iron</keyword>
<evidence type="ECO:0000256" key="4">
    <source>
        <dbReference type="ARBA" id="ARBA00023014"/>
    </source>
</evidence>
<keyword evidence="4" id="KW-0411">Iron-sulfur</keyword>
<accession>A0ABW6YH53</accession>
<feature type="domain" description="Iron-binding zinc finger CDGSH type" evidence="6">
    <location>
        <begin position="50"/>
        <end position="94"/>
    </location>
</feature>
<evidence type="ECO:0000256" key="3">
    <source>
        <dbReference type="ARBA" id="ARBA00023004"/>
    </source>
</evidence>
<feature type="compositionally biased region" description="Basic and acidic residues" evidence="5">
    <location>
        <begin position="11"/>
        <end position="31"/>
    </location>
</feature>
<dbReference type="EMBL" id="JBIBSM010000013">
    <property type="protein sequence ID" value="MFF8279164.1"/>
    <property type="molecule type" value="Genomic_DNA"/>
</dbReference>
<gene>
    <name evidence="7" type="ORF">ACF05T_24075</name>
</gene>
<evidence type="ECO:0000313" key="8">
    <source>
        <dbReference type="Proteomes" id="UP001603013"/>
    </source>
</evidence>
<name>A0ABW6YH53_9ACTN</name>
<comment type="caution">
    <text evidence="7">The sequence shown here is derived from an EMBL/GenBank/DDBJ whole genome shotgun (WGS) entry which is preliminary data.</text>
</comment>
<dbReference type="InterPro" id="IPR018967">
    <property type="entry name" value="FeS-contain_CDGSH-typ"/>
</dbReference>
<dbReference type="Pfam" id="PF09360">
    <property type="entry name" value="zf-CDGSH"/>
    <property type="match status" value="1"/>
</dbReference>